<dbReference type="Pfam" id="PF00037">
    <property type="entry name" value="Fer4"/>
    <property type="match status" value="1"/>
</dbReference>
<dbReference type="Proteomes" id="UP000217944">
    <property type="component" value="Unassembled WGS sequence"/>
</dbReference>
<dbReference type="PROSITE" id="PS00198">
    <property type="entry name" value="4FE4S_FER_1"/>
    <property type="match status" value="1"/>
</dbReference>
<reference evidence="9 10" key="1">
    <citation type="journal article" date="2017" name="Syst. Appl. Microbiol.">
        <title>Lebetimonas natsushimae sp. nov., a novel strictly anaerobic, moderately thermophilic chemoautotroph isolated from a deep-sea hydrothermal vent polychaete nest in the Mid-Okinawa Trough.</title>
        <authorList>
            <person name="Nagata R."/>
            <person name="Takaki Y."/>
            <person name="Tame A."/>
            <person name="Nunoura T."/>
            <person name="Muto H."/>
            <person name="Mino S."/>
            <person name="Sawayama S."/>
            <person name="Takai K."/>
            <person name="Nakagawa S."/>
        </authorList>
    </citation>
    <scope>NUCLEOTIDE SEQUENCE [LARGE SCALE GENOMIC DNA]</scope>
    <source>
        <strain evidence="9 10">HS1857</strain>
    </source>
</reference>
<evidence type="ECO:0000256" key="6">
    <source>
        <dbReference type="ARBA" id="ARBA00023004"/>
    </source>
</evidence>
<evidence type="ECO:0000256" key="4">
    <source>
        <dbReference type="ARBA" id="ARBA00022737"/>
    </source>
</evidence>
<sequence>MTDKSKRNFFRRISSPKSFIYPPYYKKKEDFINCLECNDKACITACPEKIIQIIDNIPTLNFEISGCTFCDECAKVCDKVLKLENKKDKLNAEFLINYKKCLAWNNTICYSCQDICEENAVNFKGMFNPIIDLEKCTACGFCISVCPNDSIEIIIK</sequence>
<keyword evidence="10" id="KW-1185">Reference proteome</keyword>
<dbReference type="SUPFAM" id="SSF54862">
    <property type="entry name" value="4Fe-4S ferredoxins"/>
    <property type="match status" value="1"/>
</dbReference>
<dbReference type="GO" id="GO:0051539">
    <property type="term" value="F:4 iron, 4 sulfur cluster binding"/>
    <property type="evidence" value="ECO:0007669"/>
    <property type="project" value="UniProtKB-KW"/>
</dbReference>
<keyword evidence="5" id="KW-0249">Electron transport</keyword>
<keyword evidence="4" id="KW-0677">Repeat</keyword>
<dbReference type="AlphaFoldDB" id="A0A292YF82"/>
<comment type="caution">
    <text evidence="9">The sequence shown here is derived from an EMBL/GenBank/DDBJ whole genome shotgun (WGS) entry which is preliminary data.</text>
</comment>
<keyword evidence="6" id="KW-0408">Iron</keyword>
<evidence type="ECO:0000256" key="3">
    <source>
        <dbReference type="ARBA" id="ARBA00022723"/>
    </source>
</evidence>
<dbReference type="PANTHER" id="PTHR43687:SF6">
    <property type="entry name" value="L-ASPARTATE SEMIALDEHYDE SULFURTRANSFERASE IRON-SULFUR SUBUNIT"/>
    <property type="match status" value="1"/>
</dbReference>
<dbReference type="InterPro" id="IPR017896">
    <property type="entry name" value="4Fe4S_Fe-S-bd"/>
</dbReference>
<accession>A0A292YF82</accession>
<dbReference type="Gene3D" id="3.30.70.20">
    <property type="match status" value="2"/>
</dbReference>
<keyword evidence="2" id="KW-0004">4Fe-4S</keyword>
<keyword evidence="7" id="KW-0411">Iron-sulfur</keyword>
<dbReference type="InterPro" id="IPR017900">
    <property type="entry name" value="4Fe4S_Fe_S_CS"/>
</dbReference>
<feature type="domain" description="4Fe-4S ferredoxin-type" evidence="8">
    <location>
        <begin position="25"/>
        <end position="56"/>
    </location>
</feature>
<evidence type="ECO:0000256" key="2">
    <source>
        <dbReference type="ARBA" id="ARBA00022485"/>
    </source>
</evidence>
<proteinExistence type="predicted"/>
<protein>
    <submittedName>
        <fullName evidence="9">Ferredoxin-type protein NapF</fullName>
    </submittedName>
</protein>
<keyword evidence="1" id="KW-0813">Transport</keyword>
<evidence type="ECO:0000259" key="8">
    <source>
        <dbReference type="PROSITE" id="PS51379"/>
    </source>
</evidence>
<dbReference type="PROSITE" id="PS51379">
    <property type="entry name" value="4FE4S_FER_2"/>
    <property type="match status" value="2"/>
</dbReference>
<dbReference type="PANTHER" id="PTHR43687">
    <property type="entry name" value="ADENYLYLSULFATE REDUCTASE, BETA SUBUNIT"/>
    <property type="match status" value="1"/>
</dbReference>
<gene>
    <name evidence="9" type="ORF">LNAT_P1213</name>
</gene>
<evidence type="ECO:0000313" key="9">
    <source>
        <dbReference type="EMBL" id="GAX87916.1"/>
    </source>
</evidence>
<dbReference type="OrthoDB" id="9800445at2"/>
<dbReference type="RefSeq" id="WP_096259454.1">
    <property type="nucleotide sequence ID" value="NZ_BDME01000002.1"/>
</dbReference>
<name>A0A292YF82_9BACT</name>
<dbReference type="InterPro" id="IPR050572">
    <property type="entry name" value="Fe-S_Ferredoxin"/>
</dbReference>
<dbReference type="EMBL" id="BDME01000002">
    <property type="protein sequence ID" value="GAX87916.1"/>
    <property type="molecule type" value="Genomic_DNA"/>
</dbReference>
<evidence type="ECO:0000256" key="1">
    <source>
        <dbReference type="ARBA" id="ARBA00022448"/>
    </source>
</evidence>
<dbReference type="GO" id="GO:0046872">
    <property type="term" value="F:metal ion binding"/>
    <property type="evidence" value="ECO:0007669"/>
    <property type="project" value="UniProtKB-KW"/>
</dbReference>
<organism evidence="9 10">
    <name type="scientific">Lebetimonas natsushimae</name>
    <dbReference type="NCBI Taxonomy" id="1936991"/>
    <lineage>
        <taxon>Bacteria</taxon>
        <taxon>Pseudomonadati</taxon>
        <taxon>Campylobacterota</taxon>
        <taxon>Epsilonproteobacteria</taxon>
        <taxon>Nautiliales</taxon>
        <taxon>Nautiliaceae</taxon>
        <taxon>Lebetimonas</taxon>
    </lineage>
</organism>
<evidence type="ECO:0000313" key="10">
    <source>
        <dbReference type="Proteomes" id="UP000217944"/>
    </source>
</evidence>
<evidence type="ECO:0000256" key="5">
    <source>
        <dbReference type="ARBA" id="ARBA00022982"/>
    </source>
</evidence>
<keyword evidence="3" id="KW-0479">Metal-binding</keyword>
<evidence type="ECO:0000256" key="7">
    <source>
        <dbReference type="ARBA" id="ARBA00023014"/>
    </source>
</evidence>
<feature type="domain" description="4Fe-4S ferredoxin-type" evidence="8">
    <location>
        <begin position="127"/>
        <end position="156"/>
    </location>
</feature>